<keyword evidence="4 9" id="KW-0520">NAD</keyword>
<evidence type="ECO:0000256" key="9">
    <source>
        <dbReference type="PIRSR" id="PIRSR000114-3"/>
    </source>
</evidence>
<comment type="catalytic activity">
    <reaction evidence="5 11">
        <text>sn-glycerol 3-phosphate + NAD(+) = dihydroxyacetone phosphate + NADH + H(+)</text>
        <dbReference type="Rhea" id="RHEA:11092"/>
        <dbReference type="ChEBI" id="CHEBI:15378"/>
        <dbReference type="ChEBI" id="CHEBI:57540"/>
        <dbReference type="ChEBI" id="CHEBI:57597"/>
        <dbReference type="ChEBI" id="CHEBI:57642"/>
        <dbReference type="ChEBI" id="CHEBI:57945"/>
        <dbReference type="EC" id="1.1.1.8"/>
    </reaction>
</comment>
<dbReference type="SUPFAM" id="SSF48179">
    <property type="entry name" value="6-phosphogluconate dehydrogenase C-terminal domain-like"/>
    <property type="match status" value="1"/>
</dbReference>
<evidence type="ECO:0000256" key="5">
    <source>
        <dbReference type="ARBA" id="ARBA00048683"/>
    </source>
</evidence>
<dbReference type="GO" id="GO:0005829">
    <property type="term" value="C:cytosol"/>
    <property type="evidence" value="ECO:0007669"/>
    <property type="project" value="TreeGrafter"/>
</dbReference>
<keyword evidence="16" id="KW-1185">Reference proteome</keyword>
<dbReference type="PROSITE" id="PS00957">
    <property type="entry name" value="NAD_G3PDH"/>
    <property type="match status" value="1"/>
</dbReference>
<sequence>MATLGAQKKHKVTIVGSGNWGTTMSKLVAENVKENQALFDQTVQMWVFEEDVTIPKESRHYDPGSETSNKPQKLSQLINTVHENIKYLPGITLPSNVVANPDLVDSVKGSTILIFVLPHQFIPRVCDQLAGHIVPFARAICCTKGVDVSEKGIRLMSEAIGMRLGIYCGALSGANIASEIAQEKYSETTVAYDPPPMDSRAPTPKGSPTSSTVDLISPGKPSADGKRTAQLKALPSDYPPLSHDNVKKLFHRPYFHVRIVDDVVGVSLGGALKNIIALAAGFVDGLGWGDNAKAAVMRVGILEMVKFGKAFFGDSSHTSTFTEESCGVADVITSCMGGRNFKCAKKAVAEGLSINEIEQRDLNGQKLQGTSTAYEVNAFLKSKGVEKDYPLFTVVYNILEGKLKPEDIPDQIEPK</sequence>
<dbReference type="Pfam" id="PF07479">
    <property type="entry name" value="NAD_Gly3P_dh_C"/>
    <property type="match status" value="1"/>
</dbReference>
<dbReference type="PIRSF" id="PIRSF000114">
    <property type="entry name" value="Glycerol-3-P_dh"/>
    <property type="match status" value="1"/>
</dbReference>
<feature type="binding site" evidence="8">
    <location>
        <begin position="339"/>
        <end position="340"/>
    </location>
    <ligand>
        <name>substrate</name>
    </ligand>
</feature>
<feature type="domain" description="Glycerol-3-phosphate dehydrogenase NAD-dependent C-terminal" evidence="14">
    <location>
        <begin position="262"/>
        <end position="408"/>
    </location>
</feature>
<dbReference type="Gene3D" id="1.10.1040.10">
    <property type="entry name" value="N-(1-d-carboxylethyl)-l-norvaline Dehydrogenase, domain 2"/>
    <property type="match status" value="1"/>
</dbReference>
<feature type="binding site" evidence="9">
    <location>
        <position position="121"/>
    </location>
    <ligand>
        <name>NAD(+)</name>
        <dbReference type="ChEBI" id="CHEBI:57540"/>
    </ligand>
</feature>
<feature type="binding site" evidence="9">
    <location>
        <begin position="16"/>
        <end position="21"/>
    </location>
    <ligand>
        <name>NAD(+)</name>
        <dbReference type="ChEBI" id="CHEBI:57540"/>
    </ligand>
</feature>
<comment type="similarity">
    <text evidence="1 10">Belongs to the NAD-dependent glycerol-3-phosphate dehydrogenase family.</text>
</comment>
<evidence type="ECO:0000259" key="13">
    <source>
        <dbReference type="Pfam" id="PF01210"/>
    </source>
</evidence>
<dbReference type="InterPro" id="IPR006109">
    <property type="entry name" value="G3P_DH_NAD-dep_C"/>
</dbReference>
<dbReference type="EC" id="1.1.1.8" evidence="2 11"/>
<dbReference type="InterPro" id="IPR006168">
    <property type="entry name" value="G3P_DH_NAD-dep"/>
</dbReference>
<reference evidence="15" key="1">
    <citation type="journal article" date="2020" name="Stud. Mycol.">
        <title>101 Dothideomycetes genomes: a test case for predicting lifestyles and emergence of pathogens.</title>
        <authorList>
            <person name="Haridas S."/>
            <person name="Albert R."/>
            <person name="Binder M."/>
            <person name="Bloem J."/>
            <person name="Labutti K."/>
            <person name="Salamov A."/>
            <person name="Andreopoulos B."/>
            <person name="Baker S."/>
            <person name="Barry K."/>
            <person name="Bills G."/>
            <person name="Bluhm B."/>
            <person name="Cannon C."/>
            <person name="Castanera R."/>
            <person name="Culley D."/>
            <person name="Daum C."/>
            <person name="Ezra D."/>
            <person name="Gonzalez J."/>
            <person name="Henrissat B."/>
            <person name="Kuo A."/>
            <person name="Liang C."/>
            <person name="Lipzen A."/>
            <person name="Lutzoni F."/>
            <person name="Magnuson J."/>
            <person name="Mondo S."/>
            <person name="Nolan M."/>
            <person name="Ohm R."/>
            <person name="Pangilinan J."/>
            <person name="Park H.-J."/>
            <person name="Ramirez L."/>
            <person name="Alfaro M."/>
            <person name="Sun H."/>
            <person name="Tritt A."/>
            <person name="Yoshinaga Y."/>
            <person name="Zwiers L.-H."/>
            <person name="Turgeon B."/>
            <person name="Goodwin S."/>
            <person name="Spatafora J."/>
            <person name="Crous P."/>
            <person name="Grigoriev I."/>
        </authorList>
    </citation>
    <scope>NUCLEOTIDE SEQUENCE</scope>
    <source>
        <strain evidence="15">CBS 627.86</strain>
    </source>
</reference>
<dbReference type="InterPro" id="IPR011128">
    <property type="entry name" value="G3P_DH_NAD-dep_N"/>
</dbReference>
<dbReference type="InterPro" id="IPR036291">
    <property type="entry name" value="NAD(P)-bd_dom_sf"/>
</dbReference>
<evidence type="ECO:0000313" key="16">
    <source>
        <dbReference type="Proteomes" id="UP000799770"/>
    </source>
</evidence>
<dbReference type="Proteomes" id="UP000799770">
    <property type="component" value="Unassembled WGS sequence"/>
</dbReference>
<evidence type="ECO:0000256" key="8">
    <source>
        <dbReference type="PIRSR" id="PIRSR000114-2"/>
    </source>
</evidence>
<dbReference type="PRINTS" id="PR00077">
    <property type="entry name" value="GPDHDRGNASE"/>
</dbReference>
<dbReference type="InterPro" id="IPR013328">
    <property type="entry name" value="6PGD_dom2"/>
</dbReference>
<dbReference type="GO" id="GO:0046168">
    <property type="term" value="P:glycerol-3-phosphate catabolic process"/>
    <property type="evidence" value="ECO:0007669"/>
    <property type="project" value="UniProtKB-UniRule"/>
</dbReference>
<dbReference type="AlphaFoldDB" id="A0A6A5YPF8"/>
<dbReference type="PANTHER" id="PTHR11728">
    <property type="entry name" value="GLYCEROL-3-PHOSPHATE DEHYDROGENASE"/>
    <property type="match status" value="1"/>
</dbReference>
<evidence type="ECO:0000256" key="7">
    <source>
        <dbReference type="PIRSR" id="PIRSR000114-1"/>
    </source>
</evidence>
<dbReference type="GO" id="GO:0141152">
    <property type="term" value="F:glycerol-3-phosphate dehydrogenase (NAD+) activity"/>
    <property type="evidence" value="ECO:0007669"/>
    <property type="project" value="UniProtKB-UniRule"/>
</dbReference>
<accession>A0A6A5YPF8</accession>
<feature type="region of interest" description="Disordered" evidence="12">
    <location>
        <begin position="191"/>
        <end position="227"/>
    </location>
</feature>
<name>A0A6A5YPF8_9PLEO</name>
<feature type="domain" description="Glycerol-3-phosphate dehydrogenase NAD-dependent N-terminal" evidence="13">
    <location>
        <begin position="11"/>
        <end position="193"/>
    </location>
</feature>
<dbReference type="GO" id="GO:0051287">
    <property type="term" value="F:NAD binding"/>
    <property type="evidence" value="ECO:0007669"/>
    <property type="project" value="UniProtKB-UniRule"/>
</dbReference>
<evidence type="ECO:0000256" key="1">
    <source>
        <dbReference type="ARBA" id="ARBA00011009"/>
    </source>
</evidence>
<evidence type="ECO:0000256" key="10">
    <source>
        <dbReference type="RuleBase" id="RU000437"/>
    </source>
</evidence>
<evidence type="ECO:0000259" key="14">
    <source>
        <dbReference type="Pfam" id="PF07479"/>
    </source>
</evidence>
<evidence type="ECO:0000256" key="6">
    <source>
        <dbReference type="ARBA" id="ARBA00072861"/>
    </source>
</evidence>
<dbReference type="GO" id="GO:0005634">
    <property type="term" value="C:nucleus"/>
    <property type="evidence" value="ECO:0007669"/>
    <property type="project" value="TreeGrafter"/>
</dbReference>
<dbReference type="Pfam" id="PF01210">
    <property type="entry name" value="NAD_Gly3P_dh_N"/>
    <property type="match status" value="1"/>
</dbReference>
<feature type="active site" description="Proton acceptor" evidence="7">
    <location>
        <position position="273"/>
    </location>
</feature>
<dbReference type="EMBL" id="ML977344">
    <property type="protein sequence ID" value="KAF2109005.1"/>
    <property type="molecule type" value="Genomic_DNA"/>
</dbReference>
<dbReference type="GO" id="GO:0005975">
    <property type="term" value="P:carbohydrate metabolic process"/>
    <property type="evidence" value="ECO:0007669"/>
    <property type="project" value="InterPro"/>
</dbReference>
<feature type="binding site" evidence="9">
    <location>
        <position position="177"/>
    </location>
    <ligand>
        <name>NAD(+)</name>
        <dbReference type="ChEBI" id="CHEBI:57540"/>
    </ligand>
</feature>
<evidence type="ECO:0000256" key="3">
    <source>
        <dbReference type="ARBA" id="ARBA00023002"/>
    </source>
</evidence>
<keyword evidence="3 10" id="KW-0560">Oxidoreductase</keyword>
<evidence type="ECO:0000313" key="15">
    <source>
        <dbReference type="EMBL" id="KAF2109005.1"/>
    </source>
</evidence>
<feature type="binding site" evidence="9">
    <location>
        <position position="368"/>
    </location>
    <ligand>
        <name>NAD(+)</name>
        <dbReference type="ChEBI" id="CHEBI:57540"/>
    </ligand>
</feature>
<feature type="binding site" evidence="9">
    <location>
        <position position="339"/>
    </location>
    <ligand>
        <name>NAD(+)</name>
        <dbReference type="ChEBI" id="CHEBI:57540"/>
    </ligand>
</feature>
<gene>
    <name evidence="15" type="ORF">BDV96DRAFT_586376</name>
</gene>
<feature type="binding site" evidence="9">
    <location>
        <position position="48"/>
    </location>
    <ligand>
        <name>NAD(+)</name>
        <dbReference type="ChEBI" id="CHEBI:57540"/>
    </ligand>
</feature>
<dbReference type="SUPFAM" id="SSF51735">
    <property type="entry name" value="NAD(P)-binding Rossmann-fold domains"/>
    <property type="match status" value="1"/>
</dbReference>
<dbReference type="Gene3D" id="3.40.50.720">
    <property type="entry name" value="NAD(P)-binding Rossmann-like Domain"/>
    <property type="match status" value="1"/>
</dbReference>
<organism evidence="15 16">
    <name type="scientific">Lophiotrema nucula</name>
    <dbReference type="NCBI Taxonomy" id="690887"/>
    <lineage>
        <taxon>Eukaryota</taxon>
        <taxon>Fungi</taxon>
        <taxon>Dikarya</taxon>
        <taxon>Ascomycota</taxon>
        <taxon>Pezizomycotina</taxon>
        <taxon>Dothideomycetes</taxon>
        <taxon>Pleosporomycetidae</taxon>
        <taxon>Pleosporales</taxon>
        <taxon>Lophiotremataceae</taxon>
        <taxon>Lophiotrema</taxon>
    </lineage>
</organism>
<dbReference type="PANTHER" id="PTHR11728:SF8">
    <property type="entry name" value="GLYCEROL-3-PHOSPHATE DEHYDROGENASE [NAD(+)]-RELATED"/>
    <property type="match status" value="1"/>
</dbReference>
<evidence type="ECO:0000256" key="4">
    <source>
        <dbReference type="ARBA" id="ARBA00023027"/>
    </source>
</evidence>
<feature type="binding site" evidence="9">
    <location>
        <position position="366"/>
    </location>
    <ligand>
        <name>NAD(+)</name>
        <dbReference type="ChEBI" id="CHEBI:57540"/>
    </ligand>
</feature>
<dbReference type="InterPro" id="IPR008927">
    <property type="entry name" value="6-PGluconate_DH-like_C_sf"/>
</dbReference>
<feature type="binding site" evidence="8">
    <location>
        <position position="144"/>
    </location>
    <ligand>
        <name>substrate</name>
    </ligand>
</feature>
<evidence type="ECO:0000256" key="12">
    <source>
        <dbReference type="SAM" id="MobiDB-lite"/>
    </source>
</evidence>
<dbReference type="OrthoDB" id="10263760at2759"/>
<evidence type="ECO:0000256" key="11">
    <source>
        <dbReference type="RuleBase" id="RU361243"/>
    </source>
</evidence>
<proteinExistence type="inferred from homology"/>
<protein>
    <recommendedName>
        <fullName evidence="6 11">Glycerol-3-phosphate dehydrogenase [NAD(+)]</fullName>
        <ecNumber evidence="2 11">1.1.1.8</ecNumber>
    </recommendedName>
</protein>
<evidence type="ECO:0000256" key="2">
    <source>
        <dbReference type="ARBA" id="ARBA00013218"/>
    </source>
</evidence>
<dbReference type="FunFam" id="1.10.1040.10:FF:000004">
    <property type="entry name" value="Glycerol-3-phosphate dehydrogenase [NAD(+)]"/>
    <property type="match status" value="1"/>
</dbReference>